<feature type="compositionally biased region" description="Basic and acidic residues" evidence="1">
    <location>
        <begin position="47"/>
        <end position="61"/>
    </location>
</feature>
<gene>
    <name evidence="2" type="ORF">ACH5RR_015607</name>
</gene>
<dbReference type="AlphaFoldDB" id="A0ABD2ZUV4"/>
<feature type="compositionally biased region" description="Polar residues" evidence="1">
    <location>
        <begin position="34"/>
        <end position="46"/>
    </location>
</feature>
<feature type="compositionally biased region" description="Basic and acidic residues" evidence="1">
    <location>
        <begin position="1"/>
        <end position="20"/>
    </location>
</feature>
<dbReference type="Proteomes" id="UP001630127">
    <property type="component" value="Unassembled WGS sequence"/>
</dbReference>
<comment type="caution">
    <text evidence="2">The sequence shown here is derived from an EMBL/GenBank/DDBJ whole genome shotgun (WGS) entry which is preliminary data.</text>
</comment>
<feature type="region of interest" description="Disordered" evidence="1">
    <location>
        <begin position="1"/>
        <end position="79"/>
    </location>
</feature>
<feature type="compositionally biased region" description="Polar residues" evidence="1">
    <location>
        <begin position="63"/>
        <end position="73"/>
    </location>
</feature>
<evidence type="ECO:0000256" key="1">
    <source>
        <dbReference type="SAM" id="MobiDB-lite"/>
    </source>
</evidence>
<keyword evidence="3" id="KW-1185">Reference proteome</keyword>
<reference evidence="2 3" key="1">
    <citation type="submission" date="2024-11" db="EMBL/GenBank/DDBJ databases">
        <title>A near-complete genome assembly of Cinchona calisaya.</title>
        <authorList>
            <person name="Lian D.C."/>
            <person name="Zhao X.W."/>
            <person name="Wei L."/>
        </authorList>
    </citation>
    <scope>NUCLEOTIDE SEQUENCE [LARGE SCALE GENOMIC DNA]</scope>
    <source>
        <tissue evidence="2">Nenye</tissue>
    </source>
</reference>
<name>A0ABD2ZUV4_9GENT</name>
<protein>
    <submittedName>
        <fullName evidence="2">Uncharacterized protein</fullName>
    </submittedName>
</protein>
<accession>A0ABD2ZUV4</accession>
<evidence type="ECO:0000313" key="2">
    <source>
        <dbReference type="EMBL" id="KAL3522773.1"/>
    </source>
</evidence>
<proteinExistence type="predicted"/>
<organism evidence="2 3">
    <name type="scientific">Cinchona calisaya</name>
    <dbReference type="NCBI Taxonomy" id="153742"/>
    <lineage>
        <taxon>Eukaryota</taxon>
        <taxon>Viridiplantae</taxon>
        <taxon>Streptophyta</taxon>
        <taxon>Embryophyta</taxon>
        <taxon>Tracheophyta</taxon>
        <taxon>Spermatophyta</taxon>
        <taxon>Magnoliopsida</taxon>
        <taxon>eudicotyledons</taxon>
        <taxon>Gunneridae</taxon>
        <taxon>Pentapetalae</taxon>
        <taxon>asterids</taxon>
        <taxon>lamiids</taxon>
        <taxon>Gentianales</taxon>
        <taxon>Rubiaceae</taxon>
        <taxon>Cinchonoideae</taxon>
        <taxon>Cinchoneae</taxon>
        <taxon>Cinchona</taxon>
    </lineage>
</organism>
<sequence length="216" mass="24073">MTGNIKAEKKKEENRNDEVKQVYQRKLVQPLHVNGQSNNNTSNTDINAKEQVRRDDAHGKDANGSSQHGQNSVLADRNDAATTVRDQPENQGISNSNLALHGQSVEILQDIVETNSKIDKSPNSNFQTATFEEEVTDLNLHKGKAVLINDDTEETEPNEDILSIHTDSLDISEGQEAKSKDELDLVTRKFTEELLSYFSELDCPNGDSKEPLSLQE</sequence>
<evidence type="ECO:0000313" key="3">
    <source>
        <dbReference type="Proteomes" id="UP001630127"/>
    </source>
</evidence>
<dbReference type="EMBL" id="JBJUIK010000007">
    <property type="protein sequence ID" value="KAL3522773.1"/>
    <property type="molecule type" value="Genomic_DNA"/>
</dbReference>